<evidence type="ECO:0000256" key="1">
    <source>
        <dbReference type="SAM" id="MobiDB-lite"/>
    </source>
</evidence>
<evidence type="ECO:0000313" key="3">
    <source>
        <dbReference type="Proteomes" id="UP000276215"/>
    </source>
</evidence>
<feature type="compositionally biased region" description="Low complexity" evidence="1">
    <location>
        <begin position="1"/>
        <end position="13"/>
    </location>
</feature>
<gene>
    <name evidence="2" type="ORF">L873DRAFT_324216</name>
</gene>
<name>A0A3N4JX05_9PEZI</name>
<dbReference type="AlphaFoldDB" id="A0A3N4JX05"/>
<protein>
    <submittedName>
        <fullName evidence="2">Uncharacterized protein</fullName>
    </submittedName>
</protein>
<proteinExistence type="predicted"/>
<dbReference type="Proteomes" id="UP000276215">
    <property type="component" value="Unassembled WGS sequence"/>
</dbReference>
<accession>A0A3N4JX05</accession>
<organism evidence="2 3">
    <name type="scientific">Choiromyces venosus 120613-1</name>
    <dbReference type="NCBI Taxonomy" id="1336337"/>
    <lineage>
        <taxon>Eukaryota</taxon>
        <taxon>Fungi</taxon>
        <taxon>Dikarya</taxon>
        <taxon>Ascomycota</taxon>
        <taxon>Pezizomycotina</taxon>
        <taxon>Pezizomycetes</taxon>
        <taxon>Pezizales</taxon>
        <taxon>Tuberaceae</taxon>
        <taxon>Choiromyces</taxon>
    </lineage>
</organism>
<evidence type="ECO:0000313" key="2">
    <source>
        <dbReference type="EMBL" id="RPB02883.1"/>
    </source>
</evidence>
<sequence length="74" mass="8550">MGNHSSIHPSIHPSMPPQPQAGPFLITELKGYPRSGRTDRQKTNVPHSTVQHRIIHNPYHHPRTTHRQQKPQIR</sequence>
<feature type="region of interest" description="Disordered" evidence="1">
    <location>
        <begin position="1"/>
        <end position="74"/>
    </location>
</feature>
<reference evidence="2 3" key="1">
    <citation type="journal article" date="2018" name="Nat. Ecol. Evol.">
        <title>Pezizomycetes genomes reveal the molecular basis of ectomycorrhizal truffle lifestyle.</title>
        <authorList>
            <person name="Murat C."/>
            <person name="Payen T."/>
            <person name="Noel B."/>
            <person name="Kuo A."/>
            <person name="Morin E."/>
            <person name="Chen J."/>
            <person name="Kohler A."/>
            <person name="Krizsan K."/>
            <person name="Balestrini R."/>
            <person name="Da Silva C."/>
            <person name="Montanini B."/>
            <person name="Hainaut M."/>
            <person name="Levati E."/>
            <person name="Barry K.W."/>
            <person name="Belfiori B."/>
            <person name="Cichocki N."/>
            <person name="Clum A."/>
            <person name="Dockter R.B."/>
            <person name="Fauchery L."/>
            <person name="Guy J."/>
            <person name="Iotti M."/>
            <person name="Le Tacon F."/>
            <person name="Lindquist E.A."/>
            <person name="Lipzen A."/>
            <person name="Malagnac F."/>
            <person name="Mello A."/>
            <person name="Molinier V."/>
            <person name="Miyauchi S."/>
            <person name="Poulain J."/>
            <person name="Riccioni C."/>
            <person name="Rubini A."/>
            <person name="Sitrit Y."/>
            <person name="Splivallo R."/>
            <person name="Traeger S."/>
            <person name="Wang M."/>
            <person name="Zifcakova L."/>
            <person name="Wipf D."/>
            <person name="Zambonelli A."/>
            <person name="Paolocci F."/>
            <person name="Nowrousian M."/>
            <person name="Ottonello S."/>
            <person name="Baldrian P."/>
            <person name="Spatafora J.W."/>
            <person name="Henrissat B."/>
            <person name="Nagy L.G."/>
            <person name="Aury J.M."/>
            <person name="Wincker P."/>
            <person name="Grigoriev I.V."/>
            <person name="Bonfante P."/>
            <person name="Martin F.M."/>
        </authorList>
    </citation>
    <scope>NUCLEOTIDE SEQUENCE [LARGE SCALE GENOMIC DNA]</scope>
    <source>
        <strain evidence="2 3">120613-1</strain>
    </source>
</reference>
<dbReference type="EMBL" id="ML120365">
    <property type="protein sequence ID" value="RPB02883.1"/>
    <property type="molecule type" value="Genomic_DNA"/>
</dbReference>
<keyword evidence="3" id="KW-1185">Reference proteome</keyword>
<feature type="compositionally biased region" description="Basic residues" evidence="1">
    <location>
        <begin position="53"/>
        <end position="74"/>
    </location>
</feature>